<reference evidence="1 2" key="1">
    <citation type="journal article" date="2019" name="Environ. Microbiol.">
        <title>At the nexus of three kingdoms: the genome of the mycorrhizal fungus Gigaspora margarita provides insights into plant, endobacterial and fungal interactions.</title>
        <authorList>
            <person name="Venice F."/>
            <person name="Ghignone S."/>
            <person name="Salvioli di Fossalunga A."/>
            <person name="Amselem J."/>
            <person name="Novero M."/>
            <person name="Xianan X."/>
            <person name="Sedzielewska Toro K."/>
            <person name="Morin E."/>
            <person name="Lipzen A."/>
            <person name="Grigoriev I.V."/>
            <person name="Henrissat B."/>
            <person name="Martin F.M."/>
            <person name="Bonfante P."/>
        </authorList>
    </citation>
    <scope>NUCLEOTIDE SEQUENCE [LARGE SCALE GENOMIC DNA]</scope>
    <source>
        <strain evidence="1 2">BEG34</strain>
    </source>
</reference>
<protein>
    <submittedName>
        <fullName evidence="1">Uncharacterized protein</fullName>
    </submittedName>
</protein>
<name>A0A8H4ENZ5_GIGMA</name>
<gene>
    <name evidence="1" type="ORF">F8M41_014413</name>
</gene>
<comment type="caution">
    <text evidence="1">The sequence shown here is derived from an EMBL/GenBank/DDBJ whole genome shotgun (WGS) entry which is preliminary data.</text>
</comment>
<dbReference type="AlphaFoldDB" id="A0A8H4ENZ5"/>
<dbReference type="Proteomes" id="UP000439903">
    <property type="component" value="Unassembled WGS sequence"/>
</dbReference>
<organism evidence="1 2">
    <name type="scientific">Gigaspora margarita</name>
    <dbReference type="NCBI Taxonomy" id="4874"/>
    <lineage>
        <taxon>Eukaryota</taxon>
        <taxon>Fungi</taxon>
        <taxon>Fungi incertae sedis</taxon>
        <taxon>Mucoromycota</taxon>
        <taxon>Glomeromycotina</taxon>
        <taxon>Glomeromycetes</taxon>
        <taxon>Diversisporales</taxon>
        <taxon>Gigasporaceae</taxon>
        <taxon>Gigaspora</taxon>
    </lineage>
</organism>
<dbReference type="EMBL" id="WTPW01000297">
    <property type="protein sequence ID" value="KAF0525594.1"/>
    <property type="molecule type" value="Genomic_DNA"/>
</dbReference>
<proteinExistence type="predicted"/>
<accession>A0A8H4ENZ5</accession>
<evidence type="ECO:0000313" key="1">
    <source>
        <dbReference type="EMBL" id="KAF0525594.1"/>
    </source>
</evidence>
<keyword evidence="2" id="KW-1185">Reference proteome</keyword>
<evidence type="ECO:0000313" key="2">
    <source>
        <dbReference type="Proteomes" id="UP000439903"/>
    </source>
</evidence>
<sequence length="114" mass="13174">MFRYQSKKNQKKLSGFSGDMGTAVSKRDTLNIMRLIDEEEMRKIRQFSGGEITQEAFSSALQEMKLLKDRALELMIKIKNFECDMQEELKDITERISCVSLKDEIIEGSGSRIE</sequence>